<keyword evidence="2" id="KW-1185">Reference proteome</keyword>
<organism evidence="1 2">
    <name type="scientific">Ataeniobius toweri</name>
    <dbReference type="NCBI Taxonomy" id="208326"/>
    <lineage>
        <taxon>Eukaryota</taxon>
        <taxon>Metazoa</taxon>
        <taxon>Chordata</taxon>
        <taxon>Craniata</taxon>
        <taxon>Vertebrata</taxon>
        <taxon>Euteleostomi</taxon>
        <taxon>Actinopterygii</taxon>
        <taxon>Neopterygii</taxon>
        <taxon>Teleostei</taxon>
        <taxon>Neoteleostei</taxon>
        <taxon>Acanthomorphata</taxon>
        <taxon>Ovalentaria</taxon>
        <taxon>Atherinomorphae</taxon>
        <taxon>Cyprinodontiformes</taxon>
        <taxon>Goodeidae</taxon>
        <taxon>Ataeniobius</taxon>
    </lineage>
</organism>
<dbReference type="InterPro" id="IPR040096">
    <property type="entry name" value="Ric1"/>
</dbReference>
<protein>
    <submittedName>
        <fullName evidence="1">WD40 repeat protein</fullName>
    </submittedName>
</protein>
<evidence type="ECO:0000313" key="2">
    <source>
        <dbReference type="Proteomes" id="UP001345963"/>
    </source>
</evidence>
<gene>
    <name evidence="1" type="primary">RIC1_3</name>
    <name evidence="1" type="ORF">ATANTOWER_025781</name>
</gene>
<proteinExistence type="predicted"/>
<evidence type="ECO:0000313" key="1">
    <source>
        <dbReference type="EMBL" id="MED6262780.1"/>
    </source>
</evidence>
<comment type="caution">
    <text evidence="1">The sequence shown here is derived from an EMBL/GenBank/DDBJ whole genome shotgun (WGS) entry which is preliminary data.</text>
</comment>
<dbReference type="PANTHER" id="PTHR22746:SF10">
    <property type="entry name" value="GUANINE NUCLEOTIDE EXCHANGE FACTOR SUBUNIT RIC1"/>
    <property type="match status" value="1"/>
</dbReference>
<sequence>MIFFGRLTSTYIVCSSAGRTCPINSLQTLQEDLLVCTADGYLHVLHWDGLGSNGRKAICLTTIPFSLDLQSARGGPSLDLEGVYIRCMEYCLTLDGLAVVLSDGRLDICYDASPWQRVFFFF</sequence>
<reference evidence="1 2" key="1">
    <citation type="submission" date="2021-07" db="EMBL/GenBank/DDBJ databases">
        <authorList>
            <person name="Palmer J.M."/>
        </authorList>
    </citation>
    <scope>NUCLEOTIDE SEQUENCE [LARGE SCALE GENOMIC DNA]</scope>
    <source>
        <strain evidence="1 2">AT_MEX2019</strain>
        <tissue evidence="1">Muscle</tissue>
    </source>
</reference>
<name>A0ABU7CM16_9TELE</name>
<dbReference type="PANTHER" id="PTHR22746">
    <property type="entry name" value="RAB6A-GEF COMPLEX PARTNER PROTEIN 1"/>
    <property type="match status" value="1"/>
</dbReference>
<accession>A0ABU7CM16</accession>
<dbReference type="Proteomes" id="UP001345963">
    <property type="component" value="Unassembled WGS sequence"/>
</dbReference>
<dbReference type="EMBL" id="JAHUTI010094518">
    <property type="protein sequence ID" value="MED6262780.1"/>
    <property type="molecule type" value="Genomic_DNA"/>
</dbReference>